<dbReference type="InterPro" id="IPR000717">
    <property type="entry name" value="PCI_dom"/>
</dbReference>
<keyword evidence="3 5" id="KW-0648">Protein biosynthesis</keyword>
<dbReference type="SMART" id="SM00088">
    <property type="entry name" value="PINT"/>
    <property type="match status" value="1"/>
</dbReference>
<dbReference type="STRING" id="6280.A0A0N4T5Q7"/>
<name>A0A0N4T5Q7_BRUPA</name>
<evidence type="ECO:0000256" key="3">
    <source>
        <dbReference type="ARBA" id="ARBA00022917"/>
    </source>
</evidence>
<dbReference type="GO" id="GO:0001732">
    <property type="term" value="P:formation of cytoplasmic translation initiation complex"/>
    <property type="evidence" value="ECO:0007669"/>
    <property type="project" value="UniProtKB-UniRule"/>
</dbReference>
<evidence type="ECO:0000313" key="8">
    <source>
        <dbReference type="EMBL" id="VDN84694.1"/>
    </source>
</evidence>
<dbReference type="GO" id="GO:0016282">
    <property type="term" value="C:eukaryotic 43S preinitiation complex"/>
    <property type="evidence" value="ECO:0007669"/>
    <property type="project" value="UniProtKB-UniRule"/>
</dbReference>
<comment type="similarity">
    <text evidence="5 6">Belongs to the eIF-3 subunit E family.</text>
</comment>
<dbReference type="SUPFAM" id="SSF46785">
    <property type="entry name" value="Winged helix' DNA-binding domain"/>
    <property type="match status" value="1"/>
</dbReference>
<dbReference type="Pfam" id="PF09440">
    <property type="entry name" value="eIF3_N"/>
    <property type="match status" value="1"/>
</dbReference>
<dbReference type="PIRSF" id="PIRSF016255">
    <property type="entry name" value="eIF3e_su6"/>
    <property type="match status" value="1"/>
</dbReference>
<dbReference type="GO" id="GO:0003743">
    <property type="term" value="F:translation initiation factor activity"/>
    <property type="evidence" value="ECO:0007669"/>
    <property type="project" value="UniProtKB-UniRule"/>
</dbReference>
<dbReference type="InterPro" id="IPR036390">
    <property type="entry name" value="WH_DNA-bd_sf"/>
</dbReference>
<gene>
    <name evidence="8" type="ORF">BPAG_LOCUS3508</name>
</gene>
<dbReference type="CDD" id="cd21378">
    <property type="entry name" value="eIF3E"/>
    <property type="match status" value="1"/>
</dbReference>
<dbReference type="PROSITE" id="PS50250">
    <property type="entry name" value="PCI"/>
    <property type="match status" value="1"/>
</dbReference>
<keyword evidence="9" id="KW-1185">Reference proteome</keyword>
<organism evidence="10">
    <name type="scientific">Brugia pahangi</name>
    <name type="common">Filarial nematode worm</name>
    <dbReference type="NCBI Taxonomy" id="6280"/>
    <lineage>
        <taxon>Eukaryota</taxon>
        <taxon>Metazoa</taxon>
        <taxon>Ecdysozoa</taxon>
        <taxon>Nematoda</taxon>
        <taxon>Chromadorea</taxon>
        <taxon>Rhabditida</taxon>
        <taxon>Spirurina</taxon>
        <taxon>Spiruromorpha</taxon>
        <taxon>Filarioidea</taxon>
        <taxon>Onchocercidae</taxon>
        <taxon>Brugia</taxon>
    </lineage>
</organism>
<feature type="domain" description="PCI" evidence="7">
    <location>
        <begin position="219"/>
        <end position="396"/>
    </location>
</feature>
<comment type="subcellular location">
    <subcellularLocation>
        <location evidence="5 6">Cytoplasm</location>
    </subcellularLocation>
</comment>
<dbReference type="EMBL" id="UZAD01001056">
    <property type="protein sequence ID" value="VDN84694.1"/>
    <property type="molecule type" value="Genomic_DNA"/>
</dbReference>
<reference evidence="10" key="1">
    <citation type="submission" date="2017-02" db="UniProtKB">
        <authorList>
            <consortium name="WormBaseParasite"/>
        </authorList>
    </citation>
    <scope>IDENTIFICATION</scope>
</reference>
<evidence type="ECO:0000256" key="4">
    <source>
        <dbReference type="ARBA" id="ARBA00047068"/>
    </source>
</evidence>
<comment type="function">
    <text evidence="5">Component of the eukaryotic translation initiation factor 3 (eIF-3) complex, which is involved in protein synthesis of a specialized repertoire of mRNAs and, together with other initiation factors, stimulates binding of mRNA and methionyl-tRNAi to the 40S ribosome. The eIF-3 complex specifically targets and initiates translation of a subset of mRNAs involved in cell proliferation.</text>
</comment>
<comment type="subunit">
    <text evidence="4">Component of the eukaryotic translation initiation factor 3 (eIF-3) complex. The eIF-3 complex interacts with pix. Interacts with mxt.</text>
</comment>
<sequence>MAEYDLTKRMAPFFDLHLVIPLLEFIEPRSIYDHDSLIKVHRRVLLKTNMIDSVIETYPEGEVPKELEQRKVEILSQREKLKVKVDPVVEILESEPVKAMMDSRELTNNRILEYVTANHGLTEEMLDSLFRYAKFQYECGNYSAASLCLDYYRNIVPQQNPNYLSALYGKLASEILLQEWTHAKDDLTKLRTYIDFNPFDTELESVQQRAWLMHWALFVYFNYPKGRDEIVEMYLNQQPYLNTIQVIACPHLLRYLAVAVVTSKTKQKNSLKDLIKVIDIERHNYEDPVTDFLTCLYIKYDFDEAQKKLRKCEDVLSNDFFLTACLEDFRESARLLIFEMFCRIHQCISIQMLAERLNMQQVEAERWIVDLIRTYRIDGAKIDSKLGQVVMGAKTTSVHEQVMENTKRLTFRAQQIALQLEKMKLDKKVCIILNFI</sequence>
<proteinExistence type="inferred from homology"/>
<dbReference type="GO" id="GO:0033290">
    <property type="term" value="C:eukaryotic 48S preinitiation complex"/>
    <property type="evidence" value="ECO:0007669"/>
    <property type="project" value="UniProtKB-UniRule"/>
</dbReference>
<evidence type="ECO:0000259" key="7">
    <source>
        <dbReference type="PROSITE" id="PS50250"/>
    </source>
</evidence>
<evidence type="ECO:0000313" key="9">
    <source>
        <dbReference type="Proteomes" id="UP000278627"/>
    </source>
</evidence>
<dbReference type="SMART" id="SM01186">
    <property type="entry name" value="eIF3_N"/>
    <property type="match status" value="1"/>
</dbReference>
<keyword evidence="1 5" id="KW-0963">Cytoplasm</keyword>
<dbReference type="PANTHER" id="PTHR10317">
    <property type="entry name" value="EUKARYOTIC TRANSLATION INITIATION FACTOR 3 SUBUNIT E"/>
    <property type="match status" value="1"/>
</dbReference>
<dbReference type="AlphaFoldDB" id="A0A0N4T5Q7"/>
<dbReference type="Pfam" id="PF01399">
    <property type="entry name" value="PCI"/>
    <property type="match status" value="1"/>
</dbReference>
<accession>A0A0N4T5Q7</accession>
<dbReference type="WBParaSite" id="BPAG_0000353801-mRNA-1">
    <property type="protein sequence ID" value="BPAG_0000353801-mRNA-1"/>
    <property type="gene ID" value="BPAG_0000353801"/>
</dbReference>
<dbReference type="GO" id="GO:0071540">
    <property type="term" value="C:eukaryotic translation initiation factor 3 complex, eIF3e"/>
    <property type="evidence" value="ECO:0007669"/>
    <property type="project" value="UniProtKB-UniRule"/>
</dbReference>
<evidence type="ECO:0000256" key="1">
    <source>
        <dbReference type="ARBA" id="ARBA00022490"/>
    </source>
</evidence>
<evidence type="ECO:0000256" key="5">
    <source>
        <dbReference type="HAMAP-Rule" id="MF_03004"/>
    </source>
</evidence>
<evidence type="ECO:0000313" key="10">
    <source>
        <dbReference type="WBParaSite" id="BPAG_0000353801-mRNA-1"/>
    </source>
</evidence>
<dbReference type="Proteomes" id="UP000278627">
    <property type="component" value="Unassembled WGS sequence"/>
</dbReference>
<keyword evidence="2 5" id="KW-0396">Initiation factor</keyword>
<protein>
    <recommendedName>
        <fullName evidence="5 6">Eukaryotic translation initiation factor 3 subunit E</fullName>
        <shortName evidence="5">eIF3e</shortName>
    </recommendedName>
    <alternativeName>
        <fullName evidence="5">Eukaryotic translation initiation factor 3 subunit 6</fullName>
    </alternativeName>
</protein>
<evidence type="ECO:0000256" key="2">
    <source>
        <dbReference type="ARBA" id="ARBA00022540"/>
    </source>
</evidence>
<dbReference type="HAMAP" id="MF_03004">
    <property type="entry name" value="eIF3e"/>
    <property type="match status" value="1"/>
</dbReference>
<evidence type="ECO:0000256" key="6">
    <source>
        <dbReference type="PIRNR" id="PIRNR016255"/>
    </source>
</evidence>
<dbReference type="InterPro" id="IPR016650">
    <property type="entry name" value="eIF3e"/>
</dbReference>
<dbReference type="InterPro" id="IPR019010">
    <property type="entry name" value="eIF3e_N"/>
</dbReference>
<reference evidence="8 9" key="2">
    <citation type="submission" date="2018-11" db="EMBL/GenBank/DDBJ databases">
        <authorList>
            <consortium name="Pathogen Informatics"/>
        </authorList>
    </citation>
    <scope>NUCLEOTIDE SEQUENCE [LARGE SCALE GENOMIC DNA]</scope>
</reference>